<dbReference type="Pfam" id="PF00392">
    <property type="entry name" value="GntR"/>
    <property type="match status" value="1"/>
</dbReference>
<organism evidence="7 8">
    <name type="scientific">Paraburkholderia hospita</name>
    <dbReference type="NCBI Taxonomy" id="169430"/>
    <lineage>
        <taxon>Bacteria</taxon>
        <taxon>Pseudomonadati</taxon>
        <taxon>Pseudomonadota</taxon>
        <taxon>Betaproteobacteria</taxon>
        <taxon>Burkholderiales</taxon>
        <taxon>Burkholderiaceae</taxon>
        <taxon>Paraburkholderia</taxon>
    </lineage>
</organism>
<dbReference type="InterPro" id="IPR015421">
    <property type="entry name" value="PyrdxlP-dep_Trfase_major"/>
</dbReference>
<evidence type="ECO:0000313" key="7">
    <source>
        <dbReference type="EMBL" id="EIM93322.1"/>
    </source>
</evidence>
<sequence>MRAPVELNYAAASGDRRPCKHVFRSHLHALTMSIYLDFFEGAMARNEELGIWTPVVRKSDGPVYLAIADALSSDILSGSLPEGTRLPTQRSLAEALGIDFTTVTRAYAEARRRGLVEGRVGQGTYVRVRPSTPQQPTSTGVIDMSMNLPPRFDDAGLVARMWSGIAGLESSGGLDLLLRYQEPGGALADKGAGALWLAPRLPAISPEQVMICPGVQGALLAVVGLLAAPGDAICAESLTYPGFRSLAAHLRIRLVSVEIDEYGVIPESFDAACRTDKPKALYCTPTLHNPTTATMSLKRREAIVAVARKHGVPIIEDDAYGMLPRQALTPLAGLAPELVYYIAGVAKCLSPALRVAYVVPPDTRSAARLAGAIRSLTSMASPVTVAVATRWIQNGTADAITAAIRDETAARQEIARELLPPGAFPTNPESFHLWLPIPAPWTRAEFTTRLRLLGIGVVGSDSFALGPAPEAVRLGLGAPTTREDLRRSLQIVADLVAEQPALSSMVV</sequence>
<keyword evidence="3" id="KW-0805">Transcription regulation</keyword>
<accession>A0ABP2P6Q3</accession>
<dbReference type="Proteomes" id="UP000004980">
    <property type="component" value="Unassembled WGS sequence"/>
</dbReference>
<dbReference type="SUPFAM" id="SSF53383">
    <property type="entry name" value="PLP-dependent transferases"/>
    <property type="match status" value="1"/>
</dbReference>
<dbReference type="SMART" id="SM00345">
    <property type="entry name" value="HTH_GNTR"/>
    <property type="match status" value="1"/>
</dbReference>
<proteinExistence type="inferred from homology"/>
<keyword evidence="8" id="KW-1185">Reference proteome</keyword>
<evidence type="ECO:0000313" key="8">
    <source>
        <dbReference type="Proteomes" id="UP000004980"/>
    </source>
</evidence>
<evidence type="ECO:0000256" key="2">
    <source>
        <dbReference type="ARBA" id="ARBA00022898"/>
    </source>
</evidence>
<dbReference type="Pfam" id="PF00155">
    <property type="entry name" value="Aminotran_1_2"/>
    <property type="match status" value="1"/>
</dbReference>
<evidence type="ECO:0000256" key="4">
    <source>
        <dbReference type="ARBA" id="ARBA00023125"/>
    </source>
</evidence>
<evidence type="ECO:0000256" key="1">
    <source>
        <dbReference type="ARBA" id="ARBA00005384"/>
    </source>
</evidence>
<dbReference type="PROSITE" id="PS50949">
    <property type="entry name" value="HTH_GNTR"/>
    <property type="match status" value="1"/>
</dbReference>
<reference evidence="7 8" key="1">
    <citation type="journal article" date="2012" name="J. Bacteriol.">
        <title>Draft Genome Sequence of the Soil Bacterium Burkholderia terrae Strain BS001, Which Interacts with Fungal Surface Structures.</title>
        <authorList>
            <person name="Nazir R."/>
            <person name="Hansen M.A."/>
            <person name="Sorensen S."/>
            <person name="van Elsas J.D."/>
        </authorList>
    </citation>
    <scope>NUCLEOTIDE SEQUENCE [LARGE SCALE GENOMIC DNA]</scope>
    <source>
        <strain evidence="7 8">BS001</strain>
    </source>
</reference>
<dbReference type="EMBL" id="AKAU01000318">
    <property type="protein sequence ID" value="EIM93322.1"/>
    <property type="molecule type" value="Genomic_DNA"/>
</dbReference>
<evidence type="ECO:0000256" key="5">
    <source>
        <dbReference type="ARBA" id="ARBA00023163"/>
    </source>
</evidence>
<dbReference type="SUPFAM" id="SSF46785">
    <property type="entry name" value="Winged helix' DNA-binding domain"/>
    <property type="match status" value="1"/>
</dbReference>
<keyword evidence="4" id="KW-0238">DNA-binding</keyword>
<dbReference type="InterPro" id="IPR000524">
    <property type="entry name" value="Tscrpt_reg_HTH_GntR"/>
</dbReference>
<dbReference type="CDD" id="cd07377">
    <property type="entry name" value="WHTH_GntR"/>
    <property type="match status" value="1"/>
</dbReference>
<dbReference type="Gene3D" id="3.40.640.10">
    <property type="entry name" value="Type I PLP-dependent aspartate aminotransferase-like (Major domain)"/>
    <property type="match status" value="1"/>
</dbReference>
<dbReference type="InterPro" id="IPR051446">
    <property type="entry name" value="HTH_trans_reg/aminotransferase"/>
</dbReference>
<name>A0ABP2P6Q3_9BURK</name>
<protein>
    <submittedName>
        <fullName evidence="7">GntR family transcriptional regulator</fullName>
    </submittedName>
</protein>
<dbReference type="InterPro" id="IPR036388">
    <property type="entry name" value="WH-like_DNA-bd_sf"/>
</dbReference>
<gene>
    <name evidence="7" type="ORF">WQE_50200</name>
</gene>
<dbReference type="CDD" id="cd00609">
    <property type="entry name" value="AAT_like"/>
    <property type="match status" value="1"/>
</dbReference>
<comment type="caution">
    <text evidence="7">The sequence shown here is derived from an EMBL/GenBank/DDBJ whole genome shotgun (WGS) entry which is preliminary data.</text>
</comment>
<comment type="similarity">
    <text evidence="1">In the C-terminal section; belongs to the class-I pyridoxal-phosphate-dependent aminotransferase family.</text>
</comment>
<dbReference type="Gene3D" id="1.10.10.10">
    <property type="entry name" value="Winged helix-like DNA-binding domain superfamily/Winged helix DNA-binding domain"/>
    <property type="match status" value="1"/>
</dbReference>
<keyword evidence="2" id="KW-0663">Pyridoxal phosphate</keyword>
<dbReference type="InterPro" id="IPR004839">
    <property type="entry name" value="Aminotransferase_I/II_large"/>
</dbReference>
<dbReference type="InterPro" id="IPR036390">
    <property type="entry name" value="WH_DNA-bd_sf"/>
</dbReference>
<keyword evidence="5" id="KW-0804">Transcription</keyword>
<feature type="domain" description="HTH gntR-type" evidence="6">
    <location>
        <begin position="61"/>
        <end position="129"/>
    </location>
</feature>
<evidence type="ECO:0000256" key="3">
    <source>
        <dbReference type="ARBA" id="ARBA00023015"/>
    </source>
</evidence>
<dbReference type="PANTHER" id="PTHR46577">
    <property type="entry name" value="HTH-TYPE TRANSCRIPTIONAL REGULATORY PROTEIN GABR"/>
    <property type="match status" value="1"/>
</dbReference>
<dbReference type="PANTHER" id="PTHR46577:SF1">
    <property type="entry name" value="HTH-TYPE TRANSCRIPTIONAL REGULATORY PROTEIN GABR"/>
    <property type="match status" value="1"/>
</dbReference>
<evidence type="ECO:0000259" key="6">
    <source>
        <dbReference type="PROSITE" id="PS50949"/>
    </source>
</evidence>
<dbReference type="InterPro" id="IPR015424">
    <property type="entry name" value="PyrdxlP-dep_Trfase"/>
</dbReference>